<dbReference type="Proteomes" id="UP000319449">
    <property type="component" value="Unassembled WGS sequence"/>
</dbReference>
<reference evidence="2 3" key="1">
    <citation type="submission" date="2019-07" db="EMBL/GenBank/DDBJ databases">
        <title>Genomic Encyclopedia of Archaeal and Bacterial Type Strains, Phase II (KMG-II): from individual species to whole genera.</title>
        <authorList>
            <person name="Goeker M."/>
        </authorList>
    </citation>
    <scope>NUCLEOTIDE SEQUENCE [LARGE SCALE GENOMIC DNA]</scope>
    <source>
        <strain evidence="2 3">ATCC BAA-1139</strain>
    </source>
</reference>
<gene>
    <name evidence="2" type="ORF">JN12_03363</name>
</gene>
<dbReference type="OrthoDB" id="9794557at2"/>
<comment type="caution">
    <text evidence="2">The sequence shown here is derived from an EMBL/GenBank/DDBJ whole genome shotgun (WGS) entry which is preliminary data.</text>
</comment>
<keyword evidence="3" id="KW-1185">Reference proteome</keyword>
<feature type="transmembrane region" description="Helical" evidence="1">
    <location>
        <begin position="12"/>
        <end position="31"/>
    </location>
</feature>
<proteinExistence type="predicted"/>
<organism evidence="2 3">
    <name type="scientific">Geobacter argillaceus</name>
    <dbReference type="NCBI Taxonomy" id="345631"/>
    <lineage>
        <taxon>Bacteria</taxon>
        <taxon>Pseudomonadati</taxon>
        <taxon>Thermodesulfobacteriota</taxon>
        <taxon>Desulfuromonadia</taxon>
        <taxon>Geobacterales</taxon>
        <taxon>Geobacteraceae</taxon>
        <taxon>Geobacter</taxon>
    </lineage>
</organism>
<evidence type="ECO:0000256" key="1">
    <source>
        <dbReference type="SAM" id="Phobius"/>
    </source>
</evidence>
<evidence type="ECO:0008006" key="4">
    <source>
        <dbReference type="Google" id="ProtNLM"/>
    </source>
</evidence>
<keyword evidence="1" id="KW-0472">Membrane</keyword>
<protein>
    <recommendedName>
        <fullName evidence="4">DUF3592 domain-containing protein</fullName>
    </recommendedName>
</protein>
<keyword evidence="1" id="KW-0812">Transmembrane</keyword>
<dbReference type="AlphaFoldDB" id="A0A562VEX4"/>
<accession>A0A562VEX4</accession>
<name>A0A562VEX4_9BACT</name>
<evidence type="ECO:0000313" key="2">
    <source>
        <dbReference type="EMBL" id="TWJ16422.1"/>
    </source>
</evidence>
<sequence length="124" mass="13747">MAFSKTKMLGGVVGIVLAAVVLFAGYTWFALTWSYSTGDRAGYVQKFSKKGWLCKTWEGELQMIPVPGSTPEKFLFSVRDEAVARTLNVAVGRKVTLHYEQHKGVPTNCFGETEYFVTGIRGVE</sequence>
<keyword evidence="1" id="KW-1133">Transmembrane helix</keyword>
<dbReference type="EMBL" id="VLLN01000027">
    <property type="protein sequence ID" value="TWJ16422.1"/>
    <property type="molecule type" value="Genomic_DNA"/>
</dbReference>
<evidence type="ECO:0000313" key="3">
    <source>
        <dbReference type="Proteomes" id="UP000319449"/>
    </source>
</evidence>